<keyword evidence="2" id="KW-1185">Reference proteome</keyword>
<sequence length="129" mass="12928">MEVTRRRCEKQRKGGDKDCGDEIIGQMTINFINKPELSGNGRVPCIGMSLPSFGLHGSAATAGQGLIGVGGLGIIGSKGKEGILGAVGGVVDGSYGLVGYGLVKADGSAEFQGGGSRGGSDSDGRPTQD</sequence>
<evidence type="ECO:0000313" key="2">
    <source>
        <dbReference type="Proteomes" id="UP001057402"/>
    </source>
</evidence>
<comment type="caution">
    <text evidence="1">The sequence shown here is derived from an EMBL/GenBank/DDBJ whole genome shotgun (WGS) entry which is preliminary data.</text>
</comment>
<name>A0ACB9RT42_9MYRT</name>
<gene>
    <name evidence="1" type="ORF">MLD38_007458</name>
</gene>
<evidence type="ECO:0000313" key="1">
    <source>
        <dbReference type="EMBL" id="KAI4381386.1"/>
    </source>
</evidence>
<protein>
    <submittedName>
        <fullName evidence="1">Uncharacterized protein</fullName>
    </submittedName>
</protein>
<accession>A0ACB9RT42</accession>
<proteinExistence type="predicted"/>
<reference evidence="2" key="1">
    <citation type="journal article" date="2023" name="Front. Plant Sci.">
        <title>Chromosomal-level genome assembly of Melastoma candidum provides insights into trichome evolution.</title>
        <authorList>
            <person name="Zhong Y."/>
            <person name="Wu W."/>
            <person name="Sun C."/>
            <person name="Zou P."/>
            <person name="Liu Y."/>
            <person name="Dai S."/>
            <person name="Zhou R."/>
        </authorList>
    </citation>
    <scope>NUCLEOTIDE SEQUENCE [LARGE SCALE GENOMIC DNA]</scope>
</reference>
<dbReference type="Proteomes" id="UP001057402">
    <property type="component" value="Chromosome 3"/>
</dbReference>
<organism evidence="1 2">
    <name type="scientific">Melastoma candidum</name>
    <dbReference type="NCBI Taxonomy" id="119954"/>
    <lineage>
        <taxon>Eukaryota</taxon>
        <taxon>Viridiplantae</taxon>
        <taxon>Streptophyta</taxon>
        <taxon>Embryophyta</taxon>
        <taxon>Tracheophyta</taxon>
        <taxon>Spermatophyta</taxon>
        <taxon>Magnoliopsida</taxon>
        <taxon>eudicotyledons</taxon>
        <taxon>Gunneridae</taxon>
        <taxon>Pentapetalae</taxon>
        <taxon>rosids</taxon>
        <taxon>malvids</taxon>
        <taxon>Myrtales</taxon>
        <taxon>Melastomataceae</taxon>
        <taxon>Melastomatoideae</taxon>
        <taxon>Melastomateae</taxon>
        <taxon>Melastoma</taxon>
    </lineage>
</organism>
<dbReference type="EMBL" id="CM042882">
    <property type="protein sequence ID" value="KAI4381386.1"/>
    <property type="molecule type" value="Genomic_DNA"/>
</dbReference>